<evidence type="ECO:0000256" key="1">
    <source>
        <dbReference type="ARBA" id="ARBA00022679"/>
    </source>
</evidence>
<dbReference type="Pfam" id="PF00483">
    <property type="entry name" value="NTP_transferase"/>
    <property type="match status" value="1"/>
</dbReference>
<dbReference type="Proteomes" id="UP000184290">
    <property type="component" value="Unassembled WGS sequence"/>
</dbReference>
<dbReference type="CDD" id="cd06422">
    <property type="entry name" value="NTP_transferase_like_1"/>
    <property type="match status" value="1"/>
</dbReference>
<evidence type="ECO:0000313" key="5">
    <source>
        <dbReference type="Proteomes" id="UP000184290"/>
    </source>
</evidence>
<name>A0ABY1IPA6_9HYPH</name>
<dbReference type="PANTHER" id="PTHR43584:SF8">
    <property type="entry name" value="N-ACETYLMURAMATE ALPHA-1-PHOSPHATE URIDYLYLTRANSFERASE"/>
    <property type="match status" value="1"/>
</dbReference>
<protein>
    <submittedName>
        <fullName evidence="4">Nucleotidyl transferase</fullName>
    </submittedName>
</protein>
<dbReference type="GO" id="GO:0016740">
    <property type="term" value="F:transferase activity"/>
    <property type="evidence" value="ECO:0007669"/>
    <property type="project" value="UniProtKB-KW"/>
</dbReference>
<dbReference type="InterPro" id="IPR005835">
    <property type="entry name" value="NTP_transferase_dom"/>
</dbReference>
<comment type="caution">
    <text evidence="4">The sequence shown here is derived from an EMBL/GenBank/DDBJ whole genome shotgun (WGS) entry which is preliminary data.</text>
</comment>
<gene>
    <name evidence="4" type="ORF">SAMN02745911_3221</name>
</gene>
<dbReference type="EMBL" id="FQZC01000004">
    <property type="protein sequence ID" value="SHJ75548.1"/>
    <property type="molecule type" value="Genomic_DNA"/>
</dbReference>
<dbReference type="RefSeq" id="WP_060608850.1">
    <property type="nucleotide sequence ID" value="NZ_FQZC01000004.1"/>
</dbReference>
<dbReference type="PANTHER" id="PTHR43584">
    <property type="entry name" value="NUCLEOTIDYL TRANSFERASE"/>
    <property type="match status" value="1"/>
</dbReference>
<organism evidence="4 5">
    <name type="scientific">Aureimonas altamirensis DSM 21988</name>
    <dbReference type="NCBI Taxonomy" id="1121026"/>
    <lineage>
        <taxon>Bacteria</taxon>
        <taxon>Pseudomonadati</taxon>
        <taxon>Pseudomonadota</taxon>
        <taxon>Alphaproteobacteria</taxon>
        <taxon>Hyphomicrobiales</taxon>
        <taxon>Aurantimonadaceae</taxon>
        <taxon>Aureimonas</taxon>
    </lineage>
</organism>
<dbReference type="InterPro" id="IPR029044">
    <property type="entry name" value="Nucleotide-diphossugar_trans"/>
</dbReference>
<evidence type="ECO:0000256" key="2">
    <source>
        <dbReference type="ARBA" id="ARBA00022695"/>
    </source>
</evidence>
<feature type="domain" description="Nucleotidyl transferase" evidence="3">
    <location>
        <begin position="12"/>
        <end position="173"/>
    </location>
</feature>
<keyword evidence="1 4" id="KW-0808">Transferase</keyword>
<sequence length="244" mass="27015">MTRQTTERPKTAMILAAGIGKRMRPITATIPKPLVEVGGKALIDYGIEALLRNGVDHLVVNVHYLPDLVRAHMRKRRNVRVDISDESDALLESGGGIAKALPLLGPDPFYVINSDTFWIEGYRDNLDLMAAMWDDSAMDILLLIADMKRATGYDGRGDFAMDVEGRLTRLEERDMSPFIYAGAAIIHPRAFDGFGTERYSLNRVFDRAIENRRLFGVRLDGLWLTVGTPDAVGAAERVLIASAA</sequence>
<reference evidence="4 5" key="1">
    <citation type="submission" date="2016-11" db="EMBL/GenBank/DDBJ databases">
        <authorList>
            <person name="Varghese N."/>
            <person name="Submissions S."/>
        </authorList>
    </citation>
    <scope>NUCLEOTIDE SEQUENCE [LARGE SCALE GENOMIC DNA]</scope>
    <source>
        <strain evidence="4 5">DSM 21988</strain>
    </source>
</reference>
<dbReference type="SUPFAM" id="SSF53448">
    <property type="entry name" value="Nucleotide-diphospho-sugar transferases"/>
    <property type="match status" value="1"/>
</dbReference>
<evidence type="ECO:0000313" key="4">
    <source>
        <dbReference type="EMBL" id="SHJ75548.1"/>
    </source>
</evidence>
<proteinExistence type="predicted"/>
<dbReference type="InterPro" id="IPR050065">
    <property type="entry name" value="GlmU-like"/>
</dbReference>
<evidence type="ECO:0000259" key="3">
    <source>
        <dbReference type="Pfam" id="PF00483"/>
    </source>
</evidence>
<accession>A0ABY1IPA6</accession>
<keyword evidence="2" id="KW-0548">Nucleotidyltransferase</keyword>
<dbReference type="Gene3D" id="3.90.550.10">
    <property type="entry name" value="Spore Coat Polysaccharide Biosynthesis Protein SpsA, Chain A"/>
    <property type="match status" value="1"/>
</dbReference>
<keyword evidence="5" id="KW-1185">Reference proteome</keyword>